<dbReference type="KEGG" id="ccz:CCALI_01572"/>
<evidence type="ECO:0000313" key="4">
    <source>
        <dbReference type="Proteomes" id="UP000014227"/>
    </source>
</evidence>
<feature type="domain" description="Glycosyl transferase family 1" evidence="1">
    <location>
        <begin position="225"/>
        <end position="388"/>
    </location>
</feature>
<dbReference type="SUPFAM" id="SSF53756">
    <property type="entry name" value="UDP-Glycosyltransferase/glycogen phosphorylase"/>
    <property type="match status" value="1"/>
</dbReference>
<organism evidence="3 4">
    <name type="scientific">Chthonomonas calidirosea (strain DSM 23976 / ICMP 18418 / T49)</name>
    <dbReference type="NCBI Taxonomy" id="1303518"/>
    <lineage>
        <taxon>Bacteria</taxon>
        <taxon>Bacillati</taxon>
        <taxon>Armatimonadota</taxon>
        <taxon>Chthonomonadia</taxon>
        <taxon>Chthonomonadales</taxon>
        <taxon>Chthonomonadaceae</taxon>
        <taxon>Chthonomonas</taxon>
    </lineage>
</organism>
<dbReference type="InterPro" id="IPR028098">
    <property type="entry name" value="Glyco_trans_4-like_N"/>
</dbReference>
<gene>
    <name evidence="3" type="ORF">CCALI_01572</name>
</gene>
<dbReference type="STRING" id="454171.CP488_02524"/>
<dbReference type="Proteomes" id="UP000014227">
    <property type="component" value="Chromosome I"/>
</dbReference>
<protein>
    <submittedName>
        <fullName evidence="3">Glycosyltransferase</fullName>
    </submittedName>
</protein>
<dbReference type="OrthoDB" id="9769555at2"/>
<dbReference type="PANTHER" id="PTHR45947:SF3">
    <property type="entry name" value="SULFOQUINOVOSYL TRANSFERASE SQD2"/>
    <property type="match status" value="1"/>
</dbReference>
<dbReference type="EMBL" id="HF951689">
    <property type="protein sequence ID" value="CCW35388.1"/>
    <property type="molecule type" value="Genomic_DNA"/>
</dbReference>
<dbReference type="PATRIC" id="fig|1303518.3.peg.1612"/>
<sequence>MRIIMLTWEYPPRIVGGIARHVEELSWELARLPDVEVHVVTCDFPGAPAEEVCQKVHVHRVAAYDAPGGHKDFIHWVHQLNAAMRDRAYALCREWLAPMAPSEAPKDPKKLPIKQGIVLHPHDWLAYFSAVELKHAFKIPMVATVHATEFGRNNGIHNDMSRYIDHIERQLITEAWRVIVCSGFMKGEVEYALQCPSDKIDIIYNGIRWEKFDFDFPPEEAAAFRAQYAAPDEKIILFVGRGVREKGCQVLIDALPRVRASYPKVKLVVAGGGYRQHLVEQAEALGVAPYVYFTGFVPDDTLLRLYKVADVACFPSLYEPFGIVALEAMAAKVPVVVSDAGGLKEIVEHDVTGTVTWLNNPDSLAWGLLRVLNDQEHARQMAERAYERVKTFFNWHRIAKQTYDVYSRVWKEYKKSNW</sequence>
<accession>S0EYH2</accession>
<dbReference type="AlphaFoldDB" id="S0EYH2"/>
<dbReference type="PANTHER" id="PTHR45947">
    <property type="entry name" value="SULFOQUINOVOSYL TRANSFERASE SQD2"/>
    <property type="match status" value="1"/>
</dbReference>
<dbReference type="InParanoid" id="S0EYH2"/>
<dbReference type="eggNOG" id="COG0438">
    <property type="taxonomic scope" value="Bacteria"/>
</dbReference>
<dbReference type="FunCoup" id="S0EYH2">
    <property type="interactions" value="191"/>
</dbReference>
<proteinExistence type="predicted"/>
<dbReference type="Pfam" id="PF13439">
    <property type="entry name" value="Glyco_transf_4"/>
    <property type="match status" value="1"/>
</dbReference>
<dbReference type="eggNOG" id="COG0297">
    <property type="taxonomic scope" value="Bacteria"/>
</dbReference>
<dbReference type="InterPro" id="IPR001296">
    <property type="entry name" value="Glyco_trans_1"/>
</dbReference>
<dbReference type="RefSeq" id="WP_016482921.1">
    <property type="nucleotide sequence ID" value="NC_021487.1"/>
</dbReference>
<evidence type="ECO:0000259" key="2">
    <source>
        <dbReference type="Pfam" id="PF13439"/>
    </source>
</evidence>
<dbReference type="Pfam" id="PF00534">
    <property type="entry name" value="Glycos_transf_1"/>
    <property type="match status" value="1"/>
</dbReference>
<evidence type="ECO:0000259" key="1">
    <source>
        <dbReference type="Pfam" id="PF00534"/>
    </source>
</evidence>
<dbReference type="HOGENOM" id="CLU_009583_2_3_0"/>
<keyword evidence="3" id="KW-0808">Transferase</keyword>
<feature type="domain" description="Glycosyltransferase subfamily 4-like N-terminal" evidence="2">
    <location>
        <begin position="15"/>
        <end position="207"/>
    </location>
</feature>
<dbReference type="GO" id="GO:0016757">
    <property type="term" value="F:glycosyltransferase activity"/>
    <property type="evidence" value="ECO:0007669"/>
    <property type="project" value="InterPro"/>
</dbReference>
<reference evidence="4" key="1">
    <citation type="submission" date="2013-03" db="EMBL/GenBank/DDBJ databases">
        <title>Genome sequence of Chthonomonas calidirosea, the first sequenced genome from the Armatimonadetes phylum (formally candidate division OP10).</title>
        <authorList>
            <person name="Lee K.C.Y."/>
            <person name="Morgan X.C."/>
            <person name="Dunfield P.F."/>
            <person name="Tamas I."/>
            <person name="Houghton K.M."/>
            <person name="Vyssotski M."/>
            <person name="Ryan J.L.J."/>
            <person name="Lagutin K."/>
            <person name="McDonald I.R."/>
            <person name="Stott M.B."/>
        </authorList>
    </citation>
    <scope>NUCLEOTIDE SEQUENCE [LARGE SCALE GENOMIC DNA]</scope>
    <source>
        <strain evidence="4">DSM 23976 / ICMP 18418 / T49</strain>
    </source>
</reference>
<dbReference type="CDD" id="cd03801">
    <property type="entry name" value="GT4_PimA-like"/>
    <property type="match status" value="1"/>
</dbReference>
<name>S0EYH2_CHTCT</name>
<evidence type="ECO:0000313" key="3">
    <source>
        <dbReference type="EMBL" id="CCW35388.1"/>
    </source>
</evidence>
<keyword evidence="4" id="KW-1185">Reference proteome</keyword>
<dbReference type="Gene3D" id="3.40.50.2000">
    <property type="entry name" value="Glycogen Phosphorylase B"/>
    <property type="match status" value="2"/>
</dbReference>
<dbReference type="InterPro" id="IPR050194">
    <property type="entry name" value="Glycosyltransferase_grp1"/>
</dbReference>